<protein>
    <submittedName>
        <fullName evidence="5">Restriction endonuclease subunit S</fullName>
        <ecNumber evidence="5">3.1.21.-</ecNumber>
    </submittedName>
</protein>
<comment type="similarity">
    <text evidence="1">Belongs to the type-I restriction system S methylase family.</text>
</comment>
<dbReference type="RefSeq" id="WP_311485828.1">
    <property type="nucleotide sequence ID" value="NZ_JAVRHP010000171.1"/>
</dbReference>
<dbReference type="GO" id="GO:0004519">
    <property type="term" value="F:endonuclease activity"/>
    <property type="evidence" value="ECO:0007669"/>
    <property type="project" value="UniProtKB-KW"/>
</dbReference>
<keyword evidence="3" id="KW-0238">DNA-binding</keyword>
<name>A0ABU3CZE0_9FLAO</name>
<feature type="domain" description="Type I restriction modification DNA specificity" evidence="4">
    <location>
        <begin position="30"/>
        <end position="179"/>
    </location>
</feature>
<keyword evidence="6" id="KW-1185">Reference proteome</keyword>
<sequence length="638" mass="73646">MNSWYRLGDYVVDSLKGITPKYVDESDIIVLNQKCIRNNSIDYKFSRFHDGNKKFSEKKILRIGDILFNSTGQGTAGRCCFVRDLPKDETVITDSHILILRIEDFYLAESFSYSFYNEELFIQTFMDGSTGQGELDKLRLFNVEFKLPEKLKRKGICEFLGVLNEKIEVNQKINQQLEAMAKLVYDFWFVQFDFPMSKAYAASIGKPRLAGKPYKASSGKMVYNAELKREIPKGWEDGTLSDIAEITMGQSPAGSSYNQEEIGTVFYQGSTDFGLRFPAVRQYTTEPSRMAQEGDILLSVRAPVGTINQAMEDCCIGRGLAALREKKGSISYLWSQMVYFKQIFDRKNASGTTFGAITKNELFGLKVCIPNEQVLDDFKEIVDPLHDKIIVCSKENQRLAELRDWLLPMLMNGQVGIKEAYKEVDNEFNIAAEDNEGYRKNSNFVDSLFENLNFYKEIAAVQLIEEETTGRTHGKTGIQKTMSNLQQILKEERLEKVKFKERPWGMFSDTIAENIETNPFIYKFKLENGRKVYRVKPEAKKELQNWINLNENRSYITSLNQILSIHQEPFINNDIYKMELLNTVYRCMSKLESDDLGIIREAMKDWPMIEPKYKNKAEKFSEKVTAKMMDFIKKNQLI</sequence>
<dbReference type="PANTHER" id="PTHR30408:SF12">
    <property type="entry name" value="TYPE I RESTRICTION ENZYME MJAVIII SPECIFICITY SUBUNIT"/>
    <property type="match status" value="1"/>
</dbReference>
<dbReference type="SUPFAM" id="SSF116734">
    <property type="entry name" value="DNA methylase specificity domain"/>
    <property type="match status" value="2"/>
</dbReference>
<keyword evidence="5" id="KW-0540">Nuclease</keyword>
<dbReference type="InterPro" id="IPR000055">
    <property type="entry name" value="Restrct_endonuc_typeI_TRD"/>
</dbReference>
<accession>A0ABU3CZE0</accession>
<dbReference type="InterPro" id="IPR044946">
    <property type="entry name" value="Restrct_endonuc_typeI_TRD_sf"/>
</dbReference>
<evidence type="ECO:0000256" key="1">
    <source>
        <dbReference type="ARBA" id="ARBA00010923"/>
    </source>
</evidence>
<gene>
    <name evidence="5" type="ORF">RM529_16455</name>
</gene>
<evidence type="ECO:0000256" key="2">
    <source>
        <dbReference type="ARBA" id="ARBA00022747"/>
    </source>
</evidence>
<keyword evidence="5" id="KW-0378">Hydrolase</keyword>
<evidence type="ECO:0000259" key="4">
    <source>
        <dbReference type="Pfam" id="PF01420"/>
    </source>
</evidence>
<dbReference type="GO" id="GO:0016787">
    <property type="term" value="F:hydrolase activity"/>
    <property type="evidence" value="ECO:0007669"/>
    <property type="project" value="UniProtKB-KW"/>
</dbReference>
<comment type="caution">
    <text evidence="5">The sequence shown here is derived from an EMBL/GenBank/DDBJ whole genome shotgun (WGS) entry which is preliminary data.</text>
</comment>
<dbReference type="EMBL" id="JAVRHP010000171">
    <property type="protein sequence ID" value="MDT0651740.1"/>
    <property type="molecule type" value="Genomic_DNA"/>
</dbReference>
<organism evidence="5 6">
    <name type="scientific">Autumnicola edwardsiae</name>
    <dbReference type="NCBI Taxonomy" id="3075594"/>
    <lineage>
        <taxon>Bacteria</taxon>
        <taxon>Pseudomonadati</taxon>
        <taxon>Bacteroidota</taxon>
        <taxon>Flavobacteriia</taxon>
        <taxon>Flavobacteriales</taxon>
        <taxon>Flavobacteriaceae</taxon>
        <taxon>Autumnicola</taxon>
    </lineage>
</organism>
<dbReference type="CDD" id="cd17495">
    <property type="entry name" value="RMtype1_S_Cep9333ORF4827P-TRD2-CR2_like"/>
    <property type="match status" value="1"/>
</dbReference>
<evidence type="ECO:0000313" key="5">
    <source>
        <dbReference type="EMBL" id="MDT0651740.1"/>
    </source>
</evidence>
<dbReference type="Pfam" id="PF01420">
    <property type="entry name" value="Methylase_S"/>
    <property type="match status" value="2"/>
</dbReference>
<evidence type="ECO:0000313" key="6">
    <source>
        <dbReference type="Proteomes" id="UP001248819"/>
    </source>
</evidence>
<feature type="domain" description="Type I restriction modification DNA specificity" evidence="4">
    <location>
        <begin position="232"/>
        <end position="387"/>
    </location>
</feature>
<dbReference type="Proteomes" id="UP001248819">
    <property type="component" value="Unassembled WGS sequence"/>
</dbReference>
<dbReference type="Gene3D" id="3.90.220.20">
    <property type="entry name" value="DNA methylase specificity domains"/>
    <property type="match status" value="2"/>
</dbReference>
<evidence type="ECO:0000256" key="3">
    <source>
        <dbReference type="ARBA" id="ARBA00023125"/>
    </source>
</evidence>
<keyword evidence="2" id="KW-0680">Restriction system</keyword>
<keyword evidence="5" id="KW-0255">Endonuclease</keyword>
<proteinExistence type="inferred from homology"/>
<dbReference type="InterPro" id="IPR052021">
    <property type="entry name" value="Type-I_RS_S_subunit"/>
</dbReference>
<reference evidence="5 6" key="1">
    <citation type="submission" date="2023-09" db="EMBL/GenBank/DDBJ databases">
        <authorList>
            <person name="Rey-Velasco X."/>
        </authorList>
    </citation>
    <scope>NUCLEOTIDE SEQUENCE [LARGE SCALE GENOMIC DNA]</scope>
    <source>
        <strain evidence="5 6">F297</strain>
    </source>
</reference>
<dbReference type="PANTHER" id="PTHR30408">
    <property type="entry name" value="TYPE-1 RESTRICTION ENZYME ECOKI SPECIFICITY PROTEIN"/>
    <property type="match status" value="1"/>
</dbReference>
<dbReference type="EC" id="3.1.21.-" evidence="5"/>